<accession>A0ABN2NGK5</accession>
<evidence type="ECO:0000256" key="6">
    <source>
        <dbReference type="ARBA" id="ARBA00022692"/>
    </source>
</evidence>
<dbReference type="EC" id="2.7.13.3" evidence="3"/>
<evidence type="ECO:0000259" key="12">
    <source>
        <dbReference type="PROSITE" id="PS50109"/>
    </source>
</evidence>
<dbReference type="Pfam" id="PF02518">
    <property type="entry name" value="HATPase_c"/>
    <property type="match status" value="1"/>
</dbReference>
<evidence type="ECO:0000256" key="5">
    <source>
        <dbReference type="ARBA" id="ARBA00022679"/>
    </source>
</evidence>
<evidence type="ECO:0000256" key="1">
    <source>
        <dbReference type="ARBA" id="ARBA00000085"/>
    </source>
</evidence>
<dbReference type="Gene3D" id="1.10.287.130">
    <property type="match status" value="1"/>
</dbReference>
<dbReference type="Proteomes" id="UP001500449">
    <property type="component" value="Unassembled WGS sequence"/>
</dbReference>
<keyword evidence="14" id="KW-1185">Reference proteome</keyword>
<reference evidence="13 14" key="1">
    <citation type="journal article" date="2019" name="Int. J. Syst. Evol. Microbiol.">
        <title>The Global Catalogue of Microorganisms (GCM) 10K type strain sequencing project: providing services to taxonomists for standard genome sequencing and annotation.</title>
        <authorList>
            <consortium name="The Broad Institute Genomics Platform"/>
            <consortium name="The Broad Institute Genome Sequencing Center for Infectious Disease"/>
            <person name="Wu L."/>
            <person name="Ma J."/>
        </authorList>
    </citation>
    <scope>NUCLEOTIDE SEQUENCE [LARGE SCALE GENOMIC DNA]</scope>
    <source>
        <strain evidence="13 14">JCM 16009</strain>
    </source>
</reference>
<dbReference type="SMART" id="SM00387">
    <property type="entry name" value="HATPase_c"/>
    <property type="match status" value="1"/>
</dbReference>
<feature type="transmembrane region" description="Helical" evidence="11">
    <location>
        <begin position="20"/>
        <end position="44"/>
    </location>
</feature>
<keyword evidence="8 11" id="KW-1133">Transmembrane helix</keyword>
<evidence type="ECO:0000256" key="2">
    <source>
        <dbReference type="ARBA" id="ARBA00004236"/>
    </source>
</evidence>
<dbReference type="InterPro" id="IPR036890">
    <property type="entry name" value="HATPase_C_sf"/>
</dbReference>
<dbReference type="SUPFAM" id="SSF55874">
    <property type="entry name" value="ATPase domain of HSP90 chaperone/DNA topoisomerase II/histidine kinase"/>
    <property type="match status" value="1"/>
</dbReference>
<evidence type="ECO:0000256" key="4">
    <source>
        <dbReference type="ARBA" id="ARBA00022553"/>
    </source>
</evidence>
<dbReference type="InterPro" id="IPR003661">
    <property type="entry name" value="HisK_dim/P_dom"/>
</dbReference>
<dbReference type="SUPFAM" id="SSF47384">
    <property type="entry name" value="Homodimeric domain of signal transducing histidine kinase"/>
    <property type="match status" value="1"/>
</dbReference>
<comment type="caution">
    <text evidence="13">The sequence shown here is derived from an EMBL/GenBank/DDBJ whole genome shotgun (WGS) entry which is preliminary data.</text>
</comment>
<dbReference type="InterPro" id="IPR036097">
    <property type="entry name" value="HisK_dim/P_sf"/>
</dbReference>
<evidence type="ECO:0000256" key="7">
    <source>
        <dbReference type="ARBA" id="ARBA00022777"/>
    </source>
</evidence>
<feature type="transmembrane region" description="Helical" evidence="11">
    <location>
        <begin position="147"/>
        <end position="171"/>
    </location>
</feature>
<evidence type="ECO:0000256" key="11">
    <source>
        <dbReference type="SAM" id="Phobius"/>
    </source>
</evidence>
<dbReference type="SMART" id="SM00388">
    <property type="entry name" value="HisKA"/>
    <property type="match status" value="1"/>
</dbReference>
<keyword evidence="7 13" id="KW-0418">Kinase</keyword>
<dbReference type="EMBL" id="BAAAQK010000019">
    <property type="protein sequence ID" value="GAA1865511.1"/>
    <property type="molecule type" value="Genomic_DNA"/>
</dbReference>
<comment type="subcellular location">
    <subcellularLocation>
        <location evidence="2">Cell membrane</location>
    </subcellularLocation>
</comment>
<keyword evidence="10 11" id="KW-0472">Membrane</keyword>
<dbReference type="InterPro" id="IPR004358">
    <property type="entry name" value="Sig_transdc_His_kin-like_C"/>
</dbReference>
<feature type="domain" description="Histidine kinase" evidence="12">
    <location>
        <begin position="190"/>
        <end position="401"/>
    </location>
</feature>
<evidence type="ECO:0000313" key="14">
    <source>
        <dbReference type="Proteomes" id="UP001500449"/>
    </source>
</evidence>
<evidence type="ECO:0000256" key="8">
    <source>
        <dbReference type="ARBA" id="ARBA00022989"/>
    </source>
</evidence>
<proteinExistence type="predicted"/>
<keyword evidence="4" id="KW-0597">Phosphoprotein</keyword>
<keyword evidence="6 11" id="KW-0812">Transmembrane</keyword>
<evidence type="ECO:0000313" key="13">
    <source>
        <dbReference type="EMBL" id="GAA1865511.1"/>
    </source>
</evidence>
<organism evidence="13 14">
    <name type="scientific">Pseudonocardia ailaonensis</name>
    <dbReference type="NCBI Taxonomy" id="367279"/>
    <lineage>
        <taxon>Bacteria</taxon>
        <taxon>Bacillati</taxon>
        <taxon>Actinomycetota</taxon>
        <taxon>Actinomycetes</taxon>
        <taxon>Pseudonocardiales</taxon>
        <taxon>Pseudonocardiaceae</taxon>
        <taxon>Pseudonocardia</taxon>
    </lineage>
</organism>
<sequence>MSPPAGEAVLARRAAVRFGIQAAGVAALLVVVLTGVAVVVLVGAQKAQVTDQLDGAIARADDVDDPPAGMWLITRDPAGRTDATSGLPGAVADTAALDAAAAGGDPPAVERNVDDVQYEIATERRADGTTVQAVLDLTANHSGRNRLLTTMLATGLAGLLLAGAAGTWLGYRALRPLSASLALQRRFVADAGHELRTPLTLLGTRAQLLRRRLYRDPGADATVLGEVEGIVADSGRLAAILEDLLLAADPLADRPREPVDLAALAAEVVAAAEADADGHEIVLRVDAPAPVVVVGSAAALRRALTALADNAVRHARATVTVAVRAPGVLEVHDDGEGVDPALAPRLFARFATGGRPSDPGRRRYGLGLALVAEIAAAHGGRVELVPGGAGARFRLTLPAGAPRNL</sequence>
<dbReference type="Pfam" id="PF00512">
    <property type="entry name" value="HisKA"/>
    <property type="match status" value="1"/>
</dbReference>
<evidence type="ECO:0000256" key="3">
    <source>
        <dbReference type="ARBA" id="ARBA00012438"/>
    </source>
</evidence>
<evidence type="ECO:0000256" key="9">
    <source>
        <dbReference type="ARBA" id="ARBA00023012"/>
    </source>
</evidence>
<evidence type="ECO:0000256" key="10">
    <source>
        <dbReference type="ARBA" id="ARBA00023136"/>
    </source>
</evidence>
<dbReference type="PANTHER" id="PTHR45436">
    <property type="entry name" value="SENSOR HISTIDINE KINASE YKOH"/>
    <property type="match status" value="1"/>
</dbReference>
<dbReference type="PROSITE" id="PS50109">
    <property type="entry name" value="HIS_KIN"/>
    <property type="match status" value="1"/>
</dbReference>
<dbReference type="PRINTS" id="PR00344">
    <property type="entry name" value="BCTRLSENSOR"/>
</dbReference>
<dbReference type="InterPro" id="IPR003594">
    <property type="entry name" value="HATPase_dom"/>
</dbReference>
<dbReference type="GO" id="GO:0016301">
    <property type="term" value="F:kinase activity"/>
    <property type="evidence" value="ECO:0007669"/>
    <property type="project" value="UniProtKB-KW"/>
</dbReference>
<dbReference type="CDD" id="cd00075">
    <property type="entry name" value="HATPase"/>
    <property type="match status" value="1"/>
</dbReference>
<comment type="catalytic activity">
    <reaction evidence="1">
        <text>ATP + protein L-histidine = ADP + protein N-phospho-L-histidine.</text>
        <dbReference type="EC" id="2.7.13.3"/>
    </reaction>
</comment>
<gene>
    <name evidence="13" type="ORF">GCM10009836_52370</name>
</gene>
<dbReference type="PANTHER" id="PTHR45436:SF5">
    <property type="entry name" value="SENSOR HISTIDINE KINASE TRCS"/>
    <property type="match status" value="1"/>
</dbReference>
<dbReference type="CDD" id="cd00082">
    <property type="entry name" value="HisKA"/>
    <property type="match status" value="1"/>
</dbReference>
<keyword evidence="9" id="KW-0902">Two-component regulatory system</keyword>
<dbReference type="InterPro" id="IPR050428">
    <property type="entry name" value="TCS_sensor_his_kinase"/>
</dbReference>
<dbReference type="InterPro" id="IPR005467">
    <property type="entry name" value="His_kinase_dom"/>
</dbReference>
<name>A0ABN2NGK5_9PSEU</name>
<dbReference type="RefSeq" id="WP_344422460.1">
    <property type="nucleotide sequence ID" value="NZ_BAAAQK010000019.1"/>
</dbReference>
<dbReference type="Gene3D" id="3.30.565.10">
    <property type="entry name" value="Histidine kinase-like ATPase, C-terminal domain"/>
    <property type="match status" value="1"/>
</dbReference>
<keyword evidence="5" id="KW-0808">Transferase</keyword>
<protein>
    <recommendedName>
        <fullName evidence="3">histidine kinase</fullName>
        <ecNumber evidence="3">2.7.13.3</ecNumber>
    </recommendedName>
</protein>